<name>A0A1Z3NBE2_BDEBC</name>
<dbReference type="Pfam" id="PF13392">
    <property type="entry name" value="HNH_3"/>
    <property type="match status" value="1"/>
</dbReference>
<dbReference type="OrthoDB" id="581550at2"/>
<keyword evidence="1" id="KW-0812">Transmembrane</keyword>
<evidence type="ECO:0000256" key="1">
    <source>
        <dbReference type="SAM" id="Phobius"/>
    </source>
</evidence>
<evidence type="ECO:0000259" key="2">
    <source>
        <dbReference type="Pfam" id="PF13392"/>
    </source>
</evidence>
<dbReference type="InterPro" id="IPR003615">
    <property type="entry name" value="HNH_nuc"/>
</dbReference>
<dbReference type="SUPFAM" id="SSF54060">
    <property type="entry name" value="His-Me finger endonucleases"/>
    <property type="match status" value="1"/>
</dbReference>
<feature type="transmembrane region" description="Helical" evidence="1">
    <location>
        <begin position="12"/>
        <end position="33"/>
    </location>
</feature>
<keyword evidence="1" id="KW-0472">Membrane</keyword>
<dbReference type="AlphaFoldDB" id="A0A1Z3NBE2"/>
<dbReference type="EMBL" id="CP020946">
    <property type="protein sequence ID" value="ASD64784.1"/>
    <property type="molecule type" value="Genomic_DNA"/>
</dbReference>
<organism evidence="3 4">
    <name type="scientific">Bdellovibrio bacteriovorus</name>
    <dbReference type="NCBI Taxonomy" id="959"/>
    <lineage>
        <taxon>Bacteria</taxon>
        <taxon>Pseudomonadati</taxon>
        <taxon>Bdellovibrionota</taxon>
        <taxon>Bdellovibrionia</taxon>
        <taxon>Bdellovibrionales</taxon>
        <taxon>Pseudobdellovibrionaceae</taxon>
        <taxon>Bdellovibrio</taxon>
    </lineage>
</organism>
<sequence>MRSRRRRLSLIRFVWFVASLPVKLIFLPLSWLLSSKKRDGYVLRKSTYGRPRYEHRVVAERVLGRRLKPWEVVHHINGRRSDNRPANLCVMSRNDHDRYHRWYDRIRANYGRYPKKETQLVKLKDRFNGILLGEPVNRKAG</sequence>
<evidence type="ECO:0000313" key="4">
    <source>
        <dbReference type="Proteomes" id="UP000197003"/>
    </source>
</evidence>
<protein>
    <recommendedName>
        <fullName evidence="2">HNH nuclease domain-containing protein</fullName>
    </recommendedName>
</protein>
<dbReference type="Proteomes" id="UP000197003">
    <property type="component" value="Chromosome"/>
</dbReference>
<gene>
    <name evidence="3" type="ORF">B9G79_15040</name>
</gene>
<feature type="domain" description="HNH nuclease" evidence="2">
    <location>
        <begin position="53"/>
        <end position="98"/>
    </location>
</feature>
<dbReference type="Gene3D" id="3.90.75.20">
    <property type="match status" value="1"/>
</dbReference>
<keyword evidence="1" id="KW-1133">Transmembrane helix</keyword>
<proteinExistence type="predicted"/>
<evidence type="ECO:0000313" key="3">
    <source>
        <dbReference type="EMBL" id="ASD64784.1"/>
    </source>
</evidence>
<reference evidence="3 4" key="1">
    <citation type="submission" date="2017-04" db="EMBL/GenBank/DDBJ databases">
        <title>Whole genome sequence of Bdellovibrio bacteriovorus strain SSB218315.</title>
        <authorList>
            <person name="Oyedara O."/>
            <person name="Rodriguez-Perez M.A."/>
        </authorList>
    </citation>
    <scope>NUCLEOTIDE SEQUENCE [LARGE SCALE GENOMIC DNA]</scope>
    <source>
        <strain evidence="3 4">SSB218315</strain>
    </source>
</reference>
<accession>A0A1Z3NBE2</accession>
<dbReference type="InterPro" id="IPR044925">
    <property type="entry name" value="His-Me_finger_sf"/>
</dbReference>